<dbReference type="VEuPathDB" id="FungiDB:A1O7_05211"/>
<reference evidence="2 3" key="1">
    <citation type="submission" date="2013-03" db="EMBL/GenBank/DDBJ databases">
        <title>The Genome Sequence of Cladophialophora yegresii CBS 114405.</title>
        <authorList>
            <consortium name="The Broad Institute Genomics Platform"/>
            <person name="Cuomo C."/>
            <person name="de Hoog S."/>
            <person name="Gorbushina A."/>
            <person name="Walker B."/>
            <person name="Young S.K."/>
            <person name="Zeng Q."/>
            <person name="Gargeya S."/>
            <person name="Fitzgerald M."/>
            <person name="Haas B."/>
            <person name="Abouelleil A."/>
            <person name="Allen A.W."/>
            <person name="Alvarado L."/>
            <person name="Arachchi H.M."/>
            <person name="Berlin A.M."/>
            <person name="Chapman S.B."/>
            <person name="Gainer-Dewar J."/>
            <person name="Goldberg J."/>
            <person name="Griggs A."/>
            <person name="Gujja S."/>
            <person name="Hansen M."/>
            <person name="Howarth C."/>
            <person name="Imamovic A."/>
            <person name="Ireland A."/>
            <person name="Larimer J."/>
            <person name="McCowan C."/>
            <person name="Murphy C."/>
            <person name="Pearson M."/>
            <person name="Poon T.W."/>
            <person name="Priest M."/>
            <person name="Roberts A."/>
            <person name="Saif S."/>
            <person name="Shea T."/>
            <person name="Sisk P."/>
            <person name="Sykes S."/>
            <person name="Wortman J."/>
            <person name="Nusbaum C."/>
            <person name="Birren B."/>
        </authorList>
    </citation>
    <scope>NUCLEOTIDE SEQUENCE [LARGE SCALE GENOMIC DNA]</scope>
    <source>
        <strain evidence="2 3">CBS 114405</strain>
    </source>
</reference>
<dbReference type="HOGENOM" id="CLU_412766_0_0_1"/>
<dbReference type="EMBL" id="AMGW01000003">
    <property type="protein sequence ID" value="EXJ61058.1"/>
    <property type="molecule type" value="Genomic_DNA"/>
</dbReference>
<comment type="caution">
    <text evidence="2">The sequence shown here is derived from an EMBL/GenBank/DDBJ whole genome shotgun (WGS) entry which is preliminary data.</text>
</comment>
<feature type="compositionally biased region" description="Basic and acidic residues" evidence="1">
    <location>
        <begin position="196"/>
        <end position="207"/>
    </location>
</feature>
<feature type="compositionally biased region" description="Basic residues" evidence="1">
    <location>
        <begin position="654"/>
        <end position="665"/>
    </location>
</feature>
<feature type="region of interest" description="Disordered" evidence="1">
    <location>
        <begin position="428"/>
        <end position="586"/>
    </location>
</feature>
<feature type="compositionally biased region" description="Basic residues" evidence="1">
    <location>
        <begin position="552"/>
        <end position="569"/>
    </location>
</feature>
<feature type="region of interest" description="Disordered" evidence="1">
    <location>
        <begin position="598"/>
        <end position="665"/>
    </location>
</feature>
<sequence>MDQKHLEVLASKKSQELQLLQSTLGKSVRFNDMEASIMRHLTRDANWRWLPSRGLQVAIPQDSGQLWISREPVHDLENRIRPSILGPNAEPDPNAGRALEEQEYVWLLAQILHYGLCFAATPLDATAIIARALLKCNLQQPCRLAQLARRLRGEYECRGNTQQQSSIFRQQNASRKEQGTTGQVQLGAAPSISPRRTVDKVLSEKARGKLRTTSSLVPDCHLESTKANDTQPENYGEGVDDGGQSVTDSDAGAQPTERLCTVRQRLPSSSPRSGRTRQMSPPIQVLGEGVFGGFTNWLSRPLSLSRWITHVCSPRATNRTCNSGSKGEELVAGVKGHPIVIDEQGAGNAADGRLRPLTGHGAKITTEVSDQRTIAATGKPADIPFVSKSICPVPLSKPAIVINNRCERRSSFAPSRVDDAFPSAKPAVGRQWGKAKAPVVAPNSASGGGTVSEAQQTKGHGQTNQDKVDSNTRLLQDSVPPTESGTSVVDRSALGCTISTSNSEKRPSTGILRRTTDHDNQQSVNRKDMVSRSAKTHDAVRSDQPDRDDARKKRSKNQRSRSRTKHRHGQTPDATMNPPQSKAKLSGNRPSFVVAATHLKSSQQPSTGTKPTTSPSLRQKQPALAPDIMIGDLISLPPSSISQMSLTPASNRGHTSRGPRSKPPL</sequence>
<evidence type="ECO:0000313" key="2">
    <source>
        <dbReference type="EMBL" id="EXJ61058.1"/>
    </source>
</evidence>
<evidence type="ECO:0000256" key="1">
    <source>
        <dbReference type="SAM" id="MobiDB-lite"/>
    </source>
</evidence>
<feature type="compositionally biased region" description="Polar residues" evidence="1">
    <location>
        <begin position="637"/>
        <end position="653"/>
    </location>
</feature>
<feature type="compositionally biased region" description="Basic and acidic residues" evidence="1">
    <location>
        <begin position="514"/>
        <end position="551"/>
    </location>
</feature>
<evidence type="ECO:0000313" key="3">
    <source>
        <dbReference type="Proteomes" id="UP000019473"/>
    </source>
</evidence>
<dbReference type="OrthoDB" id="4152049at2759"/>
<protein>
    <submittedName>
        <fullName evidence="2">Uncharacterized protein</fullName>
    </submittedName>
</protein>
<feature type="compositionally biased region" description="Polar residues" evidence="1">
    <location>
        <begin position="452"/>
        <end position="489"/>
    </location>
</feature>
<name>W9VZG2_9EURO</name>
<dbReference type="Proteomes" id="UP000019473">
    <property type="component" value="Unassembled WGS sequence"/>
</dbReference>
<proteinExistence type="predicted"/>
<dbReference type="AlphaFoldDB" id="W9VZG2"/>
<feature type="compositionally biased region" description="Low complexity" evidence="1">
    <location>
        <begin position="601"/>
        <end position="616"/>
    </location>
</feature>
<dbReference type="GeneID" id="19179796"/>
<gene>
    <name evidence="2" type="ORF">A1O7_05211</name>
</gene>
<dbReference type="RefSeq" id="XP_007757411.1">
    <property type="nucleotide sequence ID" value="XM_007759221.1"/>
</dbReference>
<keyword evidence="3" id="KW-1185">Reference proteome</keyword>
<feature type="region of interest" description="Disordered" evidence="1">
    <location>
        <begin position="162"/>
        <end position="256"/>
    </location>
</feature>
<feature type="compositionally biased region" description="Polar residues" evidence="1">
    <location>
        <begin position="162"/>
        <end position="184"/>
    </location>
</feature>
<organism evidence="2 3">
    <name type="scientific">Cladophialophora yegresii CBS 114405</name>
    <dbReference type="NCBI Taxonomy" id="1182544"/>
    <lineage>
        <taxon>Eukaryota</taxon>
        <taxon>Fungi</taxon>
        <taxon>Dikarya</taxon>
        <taxon>Ascomycota</taxon>
        <taxon>Pezizomycotina</taxon>
        <taxon>Eurotiomycetes</taxon>
        <taxon>Chaetothyriomycetidae</taxon>
        <taxon>Chaetothyriales</taxon>
        <taxon>Herpotrichiellaceae</taxon>
        <taxon>Cladophialophora</taxon>
    </lineage>
</organism>
<accession>W9VZG2</accession>